<dbReference type="SUPFAM" id="SSF48264">
    <property type="entry name" value="Cytochrome P450"/>
    <property type="match status" value="1"/>
</dbReference>
<dbReference type="GO" id="GO:0004497">
    <property type="term" value="F:monooxygenase activity"/>
    <property type="evidence" value="ECO:0007669"/>
    <property type="project" value="InterPro"/>
</dbReference>
<comment type="caution">
    <text evidence="1">The sequence shown here is derived from an EMBL/GenBank/DDBJ whole genome shotgun (WGS) entry which is preliminary data.</text>
</comment>
<protein>
    <submittedName>
        <fullName evidence="1">Cytochrome P450</fullName>
    </submittedName>
</protein>
<proteinExistence type="predicted"/>
<dbReference type="GO" id="GO:0005506">
    <property type="term" value="F:iron ion binding"/>
    <property type="evidence" value="ECO:0007669"/>
    <property type="project" value="InterPro"/>
</dbReference>
<dbReference type="EMBL" id="JAHHZF010000003">
    <property type="protein sequence ID" value="MBT9289197.1"/>
    <property type="molecule type" value="Genomic_DNA"/>
</dbReference>
<evidence type="ECO:0000313" key="1">
    <source>
        <dbReference type="EMBL" id="MBT9289197.1"/>
    </source>
</evidence>
<gene>
    <name evidence="1" type="ORF">KL771_07025</name>
</gene>
<organism evidence="1 2">
    <name type="scientific">Prosthecodimorpha staleyi</name>
    <dbReference type="NCBI Taxonomy" id="2840188"/>
    <lineage>
        <taxon>Bacteria</taxon>
        <taxon>Pseudomonadati</taxon>
        <taxon>Pseudomonadota</taxon>
        <taxon>Alphaproteobacteria</taxon>
        <taxon>Hyphomicrobiales</taxon>
        <taxon>Ancalomicrobiaceae</taxon>
        <taxon>Prosthecodimorpha</taxon>
    </lineage>
</organism>
<sequence length="335" mass="36434">MGDIAEVECGLRWDEGLQAWMVESTGLAETVLAHPGLSAPPYGELYRKLGEHFGVAFDNLRFAYSHIPLCLHAAEHAKARRGIAGHLATRRGPLDAVAPALVARHFGALKQPGTIDLMQAVIEPFVIDLLSAVTGLDDIGADQAPTASQIFGRGVGMARRRRMEAEMGRLRQHIADVLGQDPGSDDVGRSMALLILGRDALTGSLGTSLYALLKEAGPVPLAAVAFPEMMPDTGVPYTERFVVEPVEIAGRTFAIGEKFRVFLAPFTQTGETRDRAKIFGVGAHTCLGRPLSLDIWRCIGQVFAETTTRVEIVDYALREDEVFAYPVRFLVRIDE</sequence>
<evidence type="ECO:0000313" key="2">
    <source>
        <dbReference type="Proteomes" id="UP000766595"/>
    </source>
</evidence>
<dbReference type="AlphaFoldDB" id="A0A947D6P5"/>
<dbReference type="GO" id="GO:0016705">
    <property type="term" value="F:oxidoreductase activity, acting on paired donors, with incorporation or reduction of molecular oxygen"/>
    <property type="evidence" value="ECO:0007669"/>
    <property type="project" value="InterPro"/>
</dbReference>
<dbReference type="Proteomes" id="UP000766595">
    <property type="component" value="Unassembled WGS sequence"/>
</dbReference>
<dbReference type="PROSITE" id="PS00086">
    <property type="entry name" value="CYTOCHROME_P450"/>
    <property type="match status" value="1"/>
</dbReference>
<dbReference type="RefSeq" id="WP_261967839.1">
    <property type="nucleotide sequence ID" value="NZ_JAHHZF010000003.1"/>
</dbReference>
<dbReference type="InterPro" id="IPR017972">
    <property type="entry name" value="Cyt_P450_CS"/>
</dbReference>
<dbReference type="InterPro" id="IPR036396">
    <property type="entry name" value="Cyt_P450_sf"/>
</dbReference>
<reference evidence="1 2" key="1">
    <citation type="submission" date="2021-06" db="EMBL/GenBank/DDBJ databases">
        <authorList>
            <person name="Grouzdev D.S."/>
            <person name="Koziaeva V."/>
        </authorList>
    </citation>
    <scope>NUCLEOTIDE SEQUENCE [LARGE SCALE GENOMIC DNA]</scope>
    <source>
        <strain evidence="1 2">22</strain>
    </source>
</reference>
<dbReference type="GO" id="GO:0020037">
    <property type="term" value="F:heme binding"/>
    <property type="evidence" value="ECO:0007669"/>
    <property type="project" value="InterPro"/>
</dbReference>
<name>A0A947D6P5_9HYPH</name>
<keyword evidence="2" id="KW-1185">Reference proteome</keyword>
<accession>A0A947D6P5</accession>
<dbReference type="Gene3D" id="1.10.630.10">
    <property type="entry name" value="Cytochrome P450"/>
    <property type="match status" value="1"/>
</dbReference>